<dbReference type="InterPro" id="IPR050373">
    <property type="entry name" value="Fibrinogen_C-term_domain"/>
</dbReference>
<organism evidence="4 5">
    <name type="scientific">Mytilus edulis</name>
    <name type="common">Blue mussel</name>
    <dbReference type="NCBI Taxonomy" id="6550"/>
    <lineage>
        <taxon>Eukaryota</taxon>
        <taxon>Metazoa</taxon>
        <taxon>Spiralia</taxon>
        <taxon>Lophotrochozoa</taxon>
        <taxon>Mollusca</taxon>
        <taxon>Bivalvia</taxon>
        <taxon>Autobranchia</taxon>
        <taxon>Pteriomorphia</taxon>
        <taxon>Mytilida</taxon>
        <taxon>Mytiloidea</taxon>
        <taxon>Mytilidae</taxon>
        <taxon>Mytilinae</taxon>
        <taxon>Mytilus</taxon>
    </lineage>
</organism>
<dbReference type="EMBL" id="CAJPWZ010000924">
    <property type="protein sequence ID" value="CAG2203592.1"/>
    <property type="molecule type" value="Genomic_DNA"/>
</dbReference>
<dbReference type="Pfam" id="PF00147">
    <property type="entry name" value="Fibrinogen_C"/>
    <property type="match status" value="1"/>
</dbReference>
<dbReference type="GO" id="GO:0005615">
    <property type="term" value="C:extracellular space"/>
    <property type="evidence" value="ECO:0007669"/>
    <property type="project" value="TreeGrafter"/>
</dbReference>
<keyword evidence="5" id="KW-1185">Reference proteome</keyword>
<evidence type="ECO:0000259" key="3">
    <source>
        <dbReference type="PROSITE" id="PS51406"/>
    </source>
</evidence>
<comment type="caution">
    <text evidence="4">The sequence shown here is derived from an EMBL/GenBank/DDBJ whole genome shotgun (WGS) entry which is preliminary data.</text>
</comment>
<name>A0A8S3R792_MYTED</name>
<dbReference type="PROSITE" id="PS51406">
    <property type="entry name" value="FIBRINOGEN_C_2"/>
    <property type="match status" value="1"/>
</dbReference>
<accession>A0A8S3R792</accession>
<dbReference type="Pfam" id="PF00024">
    <property type="entry name" value="PAN_1"/>
    <property type="match status" value="1"/>
</dbReference>
<dbReference type="InterPro" id="IPR020837">
    <property type="entry name" value="Fibrinogen_CS"/>
</dbReference>
<evidence type="ECO:0000313" key="4">
    <source>
        <dbReference type="EMBL" id="CAG2203592.1"/>
    </source>
</evidence>
<dbReference type="Proteomes" id="UP000683360">
    <property type="component" value="Unassembled WGS sequence"/>
</dbReference>
<dbReference type="CDD" id="cd00087">
    <property type="entry name" value="FReD"/>
    <property type="match status" value="1"/>
</dbReference>
<dbReference type="InterPro" id="IPR003609">
    <property type="entry name" value="Pan_app"/>
</dbReference>
<dbReference type="SMART" id="SM00186">
    <property type="entry name" value="FBG"/>
    <property type="match status" value="1"/>
</dbReference>
<dbReference type="AlphaFoldDB" id="A0A8S3R792"/>
<dbReference type="Gene3D" id="3.90.215.10">
    <property type="entry name" value="Gamma Fibrinogen, chain A, domain 1"/>
    <property type="match status" value="1"/>
</dbReference>
<protein>
    <recommendedName>
        <fullName evidence="3">Fibrinogen C-terminal domain-containing protein</fullName>
    </recommendedName>
</protein>
<reference evidence="4" key="1">
    <citation type="submission" date="2021-03" db="EMBL/GenBank/DDBJ databases">
        <authorList>
            <person name="Bekaert M."/>
        </authorList>
    </citation>
    <scope>NUCLEOTIDE SEQUENCE</scope>
</reference>
<proteinExistence type="predicted"/>
<gene>
    <name evidence="4" type="ORF">MEDL_18102</name>
</gene>
<dbReference type="NCBIfam" id="NF040941">
    <property type="entry name" value="GGGWT_bact"/>
    <property type="match status" value="1"/>
</dbReference>
<dbReference type="PROSITE" id="PS00514">
    <property type="entry name" value="FIBRINOGEN_C_1"/>
    <property type="match status" value="1"/>
</dbReference>
<evidence type="ECO:0000256" key="2">
    <source>
        <dbReference type="SAM" id="MobiDB-lite"/>
    </source>
</evidence>
<sequence>MKDLREKMKRPGKDKRGKDIMKDWRERKKDRKKKHRRKERKEGRHSLLPRRFSNQESLPISSGGKHRFVYSIPPETEDFCLVDKNQRLLIVRSSFSGGTCSNSFSVVTSSSGVISGEISSEGNFVRTHSSSVHRCGLAGLKSLSTAKNQLPHKGSGLSSIPVLPDYAVTFIDATEVLWGNKANLNGYSFNKNESFTITTPYRTDCARSCWGVPLCTSFTYESKVKTCKGYTEEFADATHSIATENAEYYVINNVTGYTDCSDVKHKHSGIYRIFPVGIPEGLLVYCDMETDGGHWTVIQRRIDGSVDFYRTWQDYSKGFGNLIGEFYLGNEYIHILTHQADCELRVDLRNSSNYSSYASYSTFAISSNTTRYSLNVSGFNIKSHAGDSLTDVNMNKFKTFDVSDDNFCPSARHGAWWYGYCSLGNLNGKYLQPGTKLVSGIRWDTLENGISLSYADMKIRRKF</sequence>
<keyword evidence="1" id="KW-1015">Disulfide bond</keyword>
<dbReference type="SUPFAM" id="SSF56496">
    <property type="entry name" value="Fibrinogen C-terminal domain-like"/>
    <property type="match status" value="1"/>
</dbReference>
<evidence type="ECO:0000313" key="5">
    <source>
        <dbReference type="Proteomes" id="UP000683360"/>
    </source>
</evidence>
<dbReference type="InterPro" id="IPR014716">
    <property type="entry name" value="Fibrinogen_a/b/g_C_1"/>
</dbReference>
<feature type="compositionally biased region" description="Basic residues" evidence="2">
    <location>
        <begin position="28"/>
        <end position="39"/>
    </location>
</feature>
<dbReference type="InterPro" id="IPR036056">
    <property type="entry name" value="Fibrinogen-like_C"/>
</dbReference>
<feature type="region of interest" description="Disordered" evidence="2">
    <location>
        <begin position="1"/>
        <end position="65"/>
    </location>
</feature>
<dbReference type="InterPro" id="IPR002181">
    <property type="entry name" value="Fibrinogen_a/b/g_C_dom"/>
</dbReference>
<evidence type="ECO:0000256" key="1">
    <source>
        <dbReference type="ARBA" id="ARBA00023157"/>
    </source>
</evidence>
<feature type="domain" description="Fibrinogen C-terminal" evidence="3">
    <location>
        <begin position="251"/>
        <end position="463"/>
    </location>
</feature>
<feature type="compositionally biased region" description="Basic and acidic residues" evidence="2">
    <location>
        <begin position="1"/>
        <end position="27"/>
    </location>
</feature>
<dbReference type="PANTHER" id="PTHR19143">
    <property type="entry name" value="FIBRINOGEN/TENASCIN/ANGIOPOEITIN"/>
    <property type="match status" value="1"/>
</dbReference>
<dbReference type="OrthoDB" id="6064239at2759"/>
<dbReference type="PANTHER" id="PTHR19143:SF458">
    <property type="entry name" value="FIBRINOGEN C-TERMINAL DOMAIN-CONTAINING PROTEIN-RELATED"/>
    <property type="match status" value="1"/>
</dbReference>